<comment type="caution">
    <text evidence="2">The sequence shown here is derived from an EMBL/GenBank/DDBJ whole genome shotgun (WGS) entry which is preliminary data.</text>
</comment>
<feature type="compositionally biased region" description="Basic and acidic residues" evidence="1">
    <location>
        <begin position="72"/>
        <end position="82"/>
    </location>
</feature>
<dbReference type="AlphaFoldDB" id="A0AAV4UW72"/>
<reference evidence="2 3" key="1">
    <citation type="submission" date="2021-06" db="EMBL/GenBank/DDBJ databases">
        <title>Caerostris darwini draft genome.</title>
        <authorList>
            <person name="Kono N."/>
            <person name="Arakawa K."/>
        </authorList>
    </citation>
    <scope>NUCLEOTIDE SEQUENCE [LARGE SCALE GENOMIC DNA]</scope>
</reference>
<evidence type="ECO:0000313" key="2">
    <source>
        <dbReference type="EMBL" id="GIY61893.1"/>
    </source>
</evidence>
<organism evidence="2 3">
    <name type="scientific">Caerostris darwini</name>
    <dbReference type="NCBI Taxonomy" id="1538125"/>
    <lineage>
        <taxon>Eukaryota</taxon>
        <taxon>Metazoa</taxon>
        <taxon>Ecdysozoa</taxon>
        <taxon>Arthropoda</taxon>
        <taxon>Chelicerata</taxon>
        <taxon>Arachnida</taxon>
        <taxon>Araneae</taxon>
        <taxon>Araneomorphae</taxon>
        <taxon>Entelegynae</taxon>
        <taxon>Araneoidea</taxon>
        <taxon>Araneidae</taxon>
        <taxon>Caerostris</taxon>
    </lineage>
</organism>
<proteinExistence type="predicted"/>
<protein>
    <submittedName>
        <fullName evidence="2">Uncharacterized protein</fullName>
    </submittedName>
</protein>
<gene>
    <name evidence="2" type="ORF">CDAR_446331</name>
</gene>
<sequence length="82" mass="9453">MFDSYLNGLSKLLRDDDPERLVGGSHQVIDSFLTIERMGTSNMQYMCLHVLEMESRGLEAQKAQQDMSETGYGHRDNKCEMY</sequence>
<dbReference type="EMBL" id="BPLQ01012005">
    <property type="protein sequence ID" value="GIY61893.1"/>
    <property type="molecule type" value="Genomic_DNA"/>
</dbReference>
<accession>A0AAV4UW72</accession>
<name>A0AAV4UW72_9ARAC</name>
<evidence type="ECO:0000256" key="1">
    <source>
        <dbReference type="SAM" id="MobiDB-lite"/>
    </source>
</evidence>
<dbReference type="Proteomes" id="UP001054837">
    <property type="component" value="Unassembled WGS sequence"/>
</dbReference>
<feature type="region of interest" description="Disordered" evidence="1">
    <location>
        <begin position="61"/>
        <end position="82"/>
    </location>
</feature>
<evidence type="ECO:0000313" key="3">
    <source>
        <dbReference type="Proteomes" id="UP001054837"/>
    </source>
</evidence>
<keyword evidence="3" id="KW-1185">Reference proteome</keyword>